<keyword evidence="7 11" id="KW-1133">Transmembrane helix</keyword>
<accession>D8K493</accession>
<dbReference type="InterPro" id="IPR006201">
    <property type="entry name" value="Neur_channel"/>
</dbReference>
<keyword evidence="8" id="KW-0406">Ion transport</keyword>
<dbReference type="AlphaFoldDB" id="D8K493"/>
<evidence type="ECO:0000256" key="1">
    <source>
        <dbReference type="ARBA" id="ARBA00004141"/>
    </source>
</evidence>
<proteinExistence type="predicted"/>
<dbReference type="InterPro" id="IPR006028">
    <property type="entry name" value="GABAA/Glycine_rcpt"/>
</dbReference>
<comment type="subcellular location">
    <subcellularLocation>
        <location evidence="2">Cell membrane</location>
    </subcellularLocation>
    <subcellularLocation>
        <location evidence="1">Membrane</location>
        <topology evidence="1">Multi-pass membrane protein</topology>
    </subcellularLocation>
</comment>
<keyword evidence="5 11" id="KW-0812">Transmembrane</keyword>
<feature type="transmembrane region" description="Helical" evidence="11">
    <location>
        <begin position="356"/>
        <end position="375"/>
    </location>
</feature>
<keyword evidence="6" id="KW-0732">Signal</keyword>
<evidence type="ECO:0000256" key="5">
    <source>
        <dbReference type="ARBA" id="ARBA00022692"/>
    </source>
</evidence>
<keyword evidence="9 11" id="KW-0472">Membrane</keyword>
<evidence type="ECO:0000256" key="11">
    <source>
        <dbReference type="SAM" id="Phobius"/>
    </source>
</evidence>
<dbReference type="SUPFAM" id="SSF90112">
    <property type="entry name" value="Neurotransmitter-gated ion-channel transmembrane pore"/>
    <property type="match status" value="1"/>
</dbReference>
<feature type="domain" description="Neurotransmitter-gated ion-channel ligand-binding" evidence="12">
    <location>
        <begin position="69"/>
        <end position="200"/>
    </location>
</feature>
<evidence type="ECO:0000313" key="14">
    <source>
        <dbReference type="EMBL" id="ADJ27790.1"/>
    </source>
</evidence>
<dbReference type="InterPro" id="IPR038050">
    <property type="entry name" value="Neuro_actylchol_rec"/>
</dbReference>
<evidence type="ECO:0000256" key="2">
    <source>
        <dbReference type="ARBA" id="ARBA00004236"/>
    </source>
</evidence>
<dbReference type="SUPFAM" id="SSF63712">
    <property type="entry name" value="Nicotinic receptor ligand binding domain-like"/>
    <property type="match status" value="1"/>
</dbReference>
<keyword evidence="10" id="KW-0407">Ion channel</keyword>
<dbReference type="Pfam" id="PF02932">
    <property type="entry name" value="Neur_chan_memb"/>
    <property type="match status" value="1"/>
</dbReference>
<evidence type="ECO:0000313" key="15">
    <source>
        <dbReference type="Proteomes" id="UP000000393"/>
    </source>
</evidence>
<dbReference type="EMBL" id="CP002086">
    <property type="protein sequence ID" value="ADJ27790.1"/>
    <property type="molecule type" value="Genomic_DNA"/>
</dbReference>
<keyword evidence="4" id="KW-1003">Cell membrane</keyword>
<dbReference type="PANTHER" id="PTHR18945">
    <property type="entry name" value="NEUROTRANSMITTER GATED ION CHANNEL"/>
    <property type="match status" value="1"/>
</dbReference>
<keyword evidence="3" id="KW-0813">Transport</keyword>
<organism evidence="14 15">
    <name type="scientific">Nitrosococcus watsoni (strain C-113)</name>
    <dbReference type="NCBI Taxonomy" id="105559"/>
    <lineage>
        <taxon>Bacteria</taxon>
        <taxon>Pseudomonadati</taxon>
        <taxon>Pseudomonadota</taxon>
        <taxon>Gammaproteobacteria</taxon>
        <taxon>Chromatiales</taxon>
        <taxon>Chromatiaceae</taxon>
        <taxon>Nitrosococcus</taxon>
    </lineage>
</organism>
<dbReference type="OrthoDB" id="1326189at2"/>
<dbReference type="Pfam" id="PF02931">
    <property type="entry name" value="Neur_chan_LBD"/>
    <property type="match status" value="1"/>
</dbReference>
<dbReference type="RefSeq" id="WP_013219893.1">
    <property type="nucleotide sequence ID" value="NC_014315.1"/>
</dbReference>
<evidence type="ECO:0000256" key="10">
    <source>
        <dbReference type="ARBA" id="ARBA00023303"/>
    </source>
</evidence>
<evidence type="ECO:0000256" key="8">
    <source>
        <dbReference type="ARBA" id="ARBA00023065"/>
    </source>
</evidence>
<evidence type="ECO:0000256" key="3">
    <source>
        <dbReference type="ARBA" id="ARBA00022448"/>
    </source>
</evidence>
<sequence>MMAISNKRNPLPAIQQALISFIFLLPAIGFCADGVDSQKLAESEVEKAVEKTAKETAAKEGLKTNCLDQRRKPTKVHFFMFILDIDAIDDVNQNFAANIYLRLRWKDKCLANPQGASRRIDLEEIWNPQLIIANRQGMIWKSLPEIVQVDPDGNVFYRQRFSGKLSQPLKLTDFPMDQHGFTIHFASTAYGAGELEFVPDAPRFDPTLIGGSIAKDLSLPDWKIVSYKAVASPYQPIPEIRTAGFVFHFEAKRYVGYYIWQVLLPLIVVVAMSWAGFWLERDQIGVRIGIATSSILTLIAHRFVIASLLPRLPYMTRMDYFSVSSTLLVFLALLSIVMASYLAATNRDLMAKRVDLWARGAFPAAFLLLLGWFALG</sequence>
<evidence type="ECO:0000256" key="9">
    <source>
        <dbReference type="ARBA" id="ARBA00023136"/>
    </source>
</evidence>
<keyword evidence="15" id="KW-1185">Reference proteome</keyword>
<evidence type="ECO:0000259" key="13">
    <source>
        <dbReference type="Pfam" id="PF02932"/>
    </source>
</evidence>
<dbReference type="GO" id="GO:0005230">
    <property type="term" value="F:extracellular ligand-gated monoatomic ion channel activity"/>
    <property type="evidence" value="ECO:0007669"/>
    <property type="project" value="InterPro"/>
</dbReference>
<dbReference type="InterPro" id="IPR036734">
    <property type="entry name" value="Neur_chan_lig-bd_sf"/>
</dbReference>
<feature type="domain" description="Neurotransmitter-gated ion-channel transmembrane" evidence="13">
    <location>
        <begin position="263"/>
        <end position="362"/>
    </location>
</feature>
<dbReference type="Gene3D" id="2.70.170.10">
    <property type="entry name" value="Neurotransmitter-gated ion-channel ligand-binding domain"/>
    <property type="match status" value="1"/>
</dbReference>
<evidence type="ECO:0000256" key="6">
    <source>
        <dbReference type="ARBA" id="ARBA00022729"/>
    </source>
</evidence>
<dbReference type="STRING" id="105559.Nwat_0843"/>
<dbReference type="CDD" id="cd18988">
    <property type="entry name" value="LGIC_ECD_bact"/>
    <property type="match status" value="1"/>
</dbReference>
<dbReference type="InterPro" id="IPR036719">
    <property type="entry name" value="Neuro-gated_channel_TM_sf"/>
</dbReference>
<dbReference type="Gene3D" id="1.20.58.390">
    <property type="entry name" value="Neurotransmitter-gated ion-channel transmembrane domain"/>
    <property type="match status" value="1"/>
</dbReference>
<dbReference type="KEGG" id="nwa:Nwat_0843"/>
<dbReference type="InterPro" id="IPR006029">
    <property type="entry name" value="Neurotrans-gated_channel_TM"/>
</dbReference>
<dbReference type="PRINTS" id="PR00253">
    <property type="entry name" value="GABAARECEPTR"/>
</dbReference>
<dbReference type="CDD" id="cd19050">
    <property type="entry name" value="LGIC_TM_bact"/>
    <property type="match status" value="1"/>
</dbReference>
<reference evidence="14 15" key="1">
    <citation type="submission" date="2010-06" db="EMBL/GenBank/DDBJ databases">
        <title>Complete sequence of chromosome of Nitrosococcus watsoni C-113.</title>
        <authorList>
            <consortium name="US DOE Joint Genome Institute"/>
            <person name="Lucas S."/>
            <person name="Copeland A."/>
            <person name="Lapidus A."/>
            <person name="Cheng J.-F."/>
            <person name="Bruce D."/>
            <person name="Goodwin L."/>
            <person name="Pitluck S."/>
            <person name="Malfatti S.A."/>
            <person name="Chain P.S.G."/>
            <person name="Land M."/>
            <person name="Hauser L."/>
            <person name="Kyrpides N."/>
            <person name="Ivanova N."/>
            <person name="Cambell M.A."/>
            <person name="Heidelberg J.F."/>
            <person name="Klotz M.G."/>
            <person name="Woyke T."/>
        </authorList>
    </citation>
    <scope>NUCLEOTIDE SEQUENCE [LARGE SCALE GENOMIC DNA]</scope>
    <source>
        <strain evidence="14 15">C-113</strain>
    </source>
</reference>
<gene>
    <name evidence="14" type="ordered locus">Nwat_0843</name>
</gene>
<evidence type="ECO:0000256" key="4">
    <source>
        <dbReference type="ARBA" id="ARBA00022475"/>
    </source>
</evidence>
<feature type="transmembrane region" description="Helical" evidence="11">
    <location>
        <begin position="286"/>
        <end position="309"/>
    </location>
</feature>
<name>D8K493_NITWC</name>
<dbReference type="HOGENOM" id="CLU_010920_3_0_6"/>
<protein>
    <submittedName>
        <fullName evidence="14">Neurotransmitter-gated ion-channel ligand-binding protein</fullName>
    </submittedName>
</protein>
<dbReference type="eggNOG" id="COG5361">
    <property type="taxonomic scope" value="Bacteria"/>
</dbReference>
<dbReference type="GO" id="GO:0005886">
    <property type="term" value="C:plasma membrane"/>
    <property type="evidence" value="ECO:0007669"/>
    <property type="project" value="UniProtKB-SubCell"/>
</dbReference>
<dbReference type="InterPro" id="IPR006202">
    <property type="entry name" value="Neur_chan_lig-bd"/>
</dbReference>
<evidence type="ECO:0000256" key="7">
    <source>
        <dbReference type="ARBA" id="ARBA00022989"/>
    </source>
</evidence>
<feature type="transmembrane region" description="Helical" evidence="11">
    <location>
        <begin position="321"/>
        <end position="344"/>
    </location>
</feature>
<dbReference type="GO" id="GO:0004888">
    <property type="term" value="F:transmembrane signaling receptor activity"/>
    <property type="evidence" value="ECO:0007669"/>
    <property type="project" value="InterPro"/>
</dbReference>
<feature type="transmembrane region" description="Helical" evidence="11">
    <location>
        <begin position="257"/>
        <end position="279"/>
    </location>
</feature>
<evidence type="ECO:0000259" key="12">
    <source>
        <dbReference type="Pfam" id="PF02931"/>
    </source>
</evidence>
<dbReference type="Proteomes" id="UP000000393">
    <property type="component" value="Chromosome"/>
</dbReference>